<sequence length="275" mass="30075">MKLRSSRIALYLGVAATCAVLLFPIYWLLVTAISPPADLRSLPPRFWPDVPQWQVFSRIAEERPMLLWLTNSTLAALGSVALSMTVSVFAGYALSRFRVRGGQSLGLFILTAKMLPATLLVIPLFGIFRSVGLIGSLWSVVLAHATLIVPFTTWMLKGYFDTIPRELEQAAMVDGCSPLGALFRVILPVATPGLAATALYGFVLSWSDYAYARTFLTNAQQSWTANLGITTMKGEYVTDWNEISAAAVFVALPILVIYLFLERYLVGGLTAGAEK</sequence>
<dbReference type="CDD" id="cd06261">
    <property type="entry name" value="TM_PBP2"/>
    <property type="match status" value="1"/>
</dbReference>
<evidence type="ECO:0000256" key="2">
    <source>
        <dbReference type="ARBA" id="ARBA00022448"/>
    </source>
</evidence>
<accession>A0A840C721</accession>
<feature type="transmembrane region" description="Helical" evidence="7">
    <location>
        <begin position="74"/>
        <end position="94"/>
    </location>
</feature>
<gene>
    <name evidence="9" type="ORF">GGR16_003743</name>
</gene>
<dbReference type="InterPro" id="IPR035906">
    <property type="entry name" value="MetI-like_sf"/>
</dbReference>
<dbReference type="AlphaFoldDB" id="A0A840C721"/>
<dbReference type="SUPFAM" id="SSF161098">
    <property type="entry name" value="MetI-like"/>
    <property type="match status" value="1"/>
</dbReference>
<comment type="caution">
    <text evidence="9">The sequence shown here is derived from an EMBL/GenBank/DDBJ whole genome shotgun (WGS) entry which is preliminary data.</text>
</comment>
<feature type="transmembrane region" description="Helical" evidence="7">
    <location>
        <begin position="243"/>
        <end position="261"/>
    </location>
</feature>
<keyword evidence="9" id="KW-0762">Sugar transport</keyword>
<evidence type="ECO:0000259" key="8">
    <source>
        <dbReference type="PROSITE" id="PS50928"/>
    </source>
</evidence>
<evidence type="ECO:0000313" key="9">
    <source>
        <dbReference type="EMBL" id="MBB4018696.1"/>
    </source>
</evidence>
<evidence type="ECO:0000256" key="5">
    <source>
        <dbReference type="ARBA" id="ARBA00022989"/>
    </source>
</evidence>
<evidence type="ECO:0000256" key="7">
    <source>
        <dbReference type="RuleBase" id="RU363032"/>
    </source>
</evidence>
<comment type="similarity">
    <text evidence="7">Belongs to the binding-protein-dependent transport system permease family.</text>
</comment>
<comment type="subcellular location">
    <subcellularLocation>
        <location evidence="1 7">Cell membrane</location>
        <topology evidence="1 7">Multi-pass membrane protein</topology>
    </subcellularLocation>
</comment>
<dbReference type="InterPro" id="IPR050901">
    <property type="entry name" value="BP-dep_ABC_trans_perm"/>
</dbReference>
<dbReference type="RefSeq" id="WP_183317564.1">
    <property type="nucleotide sequence ID" value="NZ_JACIEN010000005.1"/>
</dbReference>
<evidence type="ECO:0000256" key="1">
    <source>
        <dbReference type="ARBA" id="ARBA00004651"/>
    </source>
</evidence>
<dbReference type="GO" id="GO:0055085">
    <property type="term" value="P:transmembrane transport"/>
    <property type="evidence" value="ECO:0007669"/>
    <property type="project" value="InterPro"/>
</dbReference>
<dbReference type="PROSITE" id="PS50928">
    <property type="entry name" value="ABC_TM1"/>
    <property type="match status" value="1"/>
</dbReference>
<keyword evidence="3" id="KW-1003">Cell membrane</keyword>
<name>A0A840C721_9HYPH</name>
<evidence type="ECO:0000256" key="6">
    <source>
        <dbReference type="ARBA" id="ARBA00023136"/>
    </source>
</evidence>
<evidence type="ECO:0000256" key="4">
    <source>
        <dbReference type="ARBA" id="ARBA00022692"/>
    </source>
</evidence>
<dbReference type="PANTHER" id="PTHR32243:SF18">
    <property type="entry name" value="INNER MEMBRANE ABC TRANSPORTER PERMEASE PROTEIN YCJP"/>
    <property type="match status" value="1"/>
</dbReference>
<feature type="domain" description="ABC transmembrane type-1" evidence="8">
    <location>
        <begin position="69"/>
        <end position="261"/>
    </location>
</feature>
<dbReference type="Proteomes" id="UP000577362">
    <property type="component" value="Unassembled WGS sequence"/>
</dbReference>
<feature type="transmembrane region" description="Helical" evidence="7">
    <location>
        <begin position="106"/>
        <end position="128"/>
    </location>
</feature>
<protein>
    <submittedName>
        <fullName evidence="9">Multiple sugar transport system permease protein</fullName>
    </submittedName>
</protein>
<keyword evidence="6 7" id="KW-0472">Membrane</keyword>
<keyword evidence="5 7" id="KW-1133">Transmembrane helix</keyword>
<dbReference type="GO" id="GO:0005886">
    <property type="term" value="C:plasma membrane"/>
    <property type="evidence" value="ECO:0007669"/>
    <property type="project" value="UniProtKB-SubCell"/>
</dbReference>
<dbReference type="PANTHER" id="PTHR32243">
    <property type="entry name" value="MALTOSE TRANSPORT SYSTEM PERMEASE-RELATED"/>
    <property type="match status" value="1"/>
</dbReference>
<organism evidence="9 10">
    <name type="scientific">Chelatococcus caeni</name>
    <dbReference type="NCBI Taxonomy" id="1348468"/>
    <lineage>
        <taxon>Bacteria</taxon>
        <taxon>Pseudomonadati</taxon>
        <taxon>Pseudomonadota</taxon>
        <taxon>Alphaproteobacteria</taxon>
        <taxon>Hyphomicrobiales</taxon>
        <taxon>Chelatococcaceae</taxon>
        <taxon>Chelatococcus</taxon>
    </lineage>
</organism>
<feature type="transmembrane region" description="Helical" evidence="7">
    <location>
        <begin position="140"/>
        <end position="160"/>
    </location>
</feature>
<evidence type="ECO:0000256" key="3">
    <source>
        <dbReference type="ARBA" id="ARBA00022475"/>
    </source>
</evidence>
<proteinExistence type="inferred from homology"/>
<dbReference type="InterPro" id="IPR000515">
    <property type="entry name" value="MetI-like"/>
</dbReference>
<keyword evidence="4 7" id="KW-0812">Transmembrane</keyword>
<keyword evidence="2 7" id="KW-0813">Transport</keyword>
<reference evidence="9 10" key="1">
    <citation type="submission" date="2020-08" db="EMBL/GenBank/DDBJ databases">
        <title>Genomic Encyclopedia of Type Strains, Phase IV (KMG-IV): sequencing the most valuable type-strain genomes for metagenomic binning, comparative biology and taxonomic classification.</title>
        <authorList>
            <person name="Goeker M."/>
        </authorList>
    </citation>
    <scope>NUCLEOTIDE SEQUENCE [LARGE SCALE GENOMIC DNA]</scope>
    <source>
        <strain evidence="9 10">DSM 103737</strain>
    </source>
</reference>
<evidence type="ECO:0000313" key="10">
    <source>
        <dbReference type="Proteomes" id="UP000577362"/>
    </source>
</evidence>
<dbReference type="Gene3D" id="1.10.3720.10">
    <property type="entry name" value="MetI-like"/>
    <property type="match status" value="1"/>
</dbReference>
<dbReference type="Pfam" id="PF00528">
    <property type="entry name" value="BPD_transp_1"/>
    <property type="match status" value="1"/>
</dbReference>
<feature type="transmembrane region" description="Helical" evidence="7">
    <location>
        <begin position="181"/>
        <end position="203"/>
    </location>
</feature>
<feature type="transmembrane region" description="Helical" evidence="7">
    <location>
        <begin position="9"/>
        <end position="29"/>
    </location>
</feature>
<keyword evidence="10" id="KW-1185">Reference proteome</keyword>
<dbReference type="EMBL" id="JACIEN010000005">
    <property type="protein sequence ID" value="MBB4018696.1"/>
    <property type="molecule type" value="Genomic_DNA"/>
</dbReference>